<dbReference type="EMBL" id="AP018205">
    <property type="protein sequence ID" value="BAY59901.1"/>
    <property type="molecule type" value="Genomic_DNA"/>
</dbReference>
<proteinExistence type="predicted"/>
<dbReference type="AlphaFoldDB" id="A0A1Z4JT29"/>
<dbReference type="Proteomes" id="UP000217895">
    <property type="component" value="Plasmid Plasmid2 dna"/>
</dbReference>
<keyword evidence="1" id="KW-0614">Plasmid</keyword>
<protein>
    <recommendedName>
        <fullName evidence="3">Transposase</fullName>
    </recommendedName>
</protein>
<reference evidence="1 2" key="1">
    <citation type="submission" date="2017-06" db="EMBL/GenBank/DDBJ databases">
        <title>Genome sequencing of cyanobaciteial culture collection at National Institute for Environmental Studies (NIES).</title>
        <authorList>
            <person name="Hirose Y."/>
            <person name="Shimura Y."/>
            <person name="Fujisawa T."/>
            <person name="Nakamura Y."/>
            <person name="Kawachi M."/>
        </authorList>
    </citation>
    <scope>NUCLEOTIDE SEQUENCE [LARGE SCALE GENOMIC DNA]</scope>
    <source>
        <strain evidence="1 2">NIES-2135</strain>
        <plasmid evidence="2">Plasmid Plasmid2 dna</plasmid>
    </source>
</reference>
<evidence type="ECO:0008006" key="3">
    <source>
        <dbReference type="Google" id="ProtNLM"/>
    </source>
</evidence>
<keyword evidence="2" id="KW-1185">Reference proteome</keyword>
<name>A0A1Z4JT29_LEPBY</name>
<accession>A0A1Z4JT29</accession>
<organism evidence="1 2">
    <name type="scientific">Leptolyngbya boryana NIES-2135</name>
    <dbReference type="NCBI Taxonomy" id="1973484"/>
    <lineage>
        <taxon>Bacteria</taxon>
        <taxon>Bacillati</taxon>
        <taxon>Cyanobacteriota</taxon>
        <taxon>Cyanophyceae</taxon>
        <taxon>Leptolyngbyales</taxon>
        <taxon>Leptolyngbyaceae</taxon>
        <taxon>Leptolyngbya group</taxon>
        <taxon>Leptolyngbya</taxon>
    </lineage>
</organism>
<gene>
    <name evidence="1" type="ORF">NIES2135_67780</name>
</gene>
<geneLocation type="plasmid" evidence="1">
    <name>plasmid2</name>
</geneLocation>
<evidence type="ECO:0000313" key="2">
    <source>
        <dbReference type="Proteomes" id="UP000217895"/>
    </source>
</evidence>
<evidence type="ECO:0000313" key="1">
    <source>
        <dbReference type="EMBL" id="BAY59901.1"/>
    </source>
</evidence>
<sequence>MNQLQLQSYKLNLEHRKVQVFIDPIQQTVHCPVCDQVTNRVHNHYE</sequence>